<keyword evidence="1" id="KW-1133">Transmembrane helix</keyword>
<dbReference type="RefSeq" id="WP_305755870.1">
    <property type="nucleotide sequence ID" value="NZ_JAPCKK010000018.1"/>
</dbReference>
<dbReference type="Gene3D" id="3.40.50.620">
    <property type="entry name" value="HUPs"/>
    <property type="match status" value="1"/>
</dbReference>
<dbReference type="CDD" id="cd06259">
    <property type="entry name" value="YdcF-like"/>
    <property type="match status" value="1"/>
</dbReference>
<accession>A0ABT9FU35</accession>
<evidence type="ECO:0000313" key="4">
    <source>
        <dbReference type="Proteomes" id="UP001241848"/>
    </source>
</evidence>
<keyword evidence="1" id="KW-0472">Membrane</keyword>
<dbReference type="Pfam" id="PF02698">
    <property type="entry name" value="DUF218"/>
    <property type="match status" value="1"/>
</dbReference>
<evidence type="ECO:0000256" key="1">
    <source>
        <dbReference type="SAM" id="Phobius"/>
    </source>
</evidence>
<dbReference type="InterPro" id="IPR014729">
    <property type="entry name" value="Rossmann-like_a/b/a_fold"/>
</dbReference>
<proteinExistence type="predicted"/>
<feature type="transmembrane region" description="Helical" evidence="1">
    <location>
        <begin position="12"/>
        <end position="30"/>
    </location>
</feature>
<sequence length="251" mass="26861">MIYLIKFVYSFVLPPGLFVLLLLALAVWLWRWKRERAAAGILLAITLLLYCSSTNLIGDTLMAGLENNYPQPASVQGDVIVVLGGGAAAGTPDVDGSGNMFGSAANRLITAVRLHEQAGLPILFSGGQVFADSGNEGNIARRQLLGMGVPDSSILIENRSLNTEQNAQYTAALLQEKGLSRPVLVTSGFHMNRAVLQFEKAGIRVQPYPTDYLVSRPIKMYAGRLSPSAGALSNTGLALKEYLGILAAKLD</sequence>
<gene>
    <name evidence="3" type="ORF">OIN60_15975</name>
</gene>
<dbReference type="InterPro" id="IPR051599">
    <property type="entry name" value="Cell_Envelope_Assoc"/>
</dbReference>
<organism evidence="3 4">
    <name type="scientific">Paenibacillus zeirhizosphaerae</name>
    <dbReference type="NCBI Taxonomy" id="2987519"/>
    <lineage>
        <taxon>Bacteria</taxon>
        <taxon>Bacillati</taxon>
        <taxon>Bacillota</taxon>
        <taxon>Bacilli</taxon>
        <taxon>Bacillales</taxon>
        <taxon>Paenibacillaceae</taxon>
        <taxon>Paenibacillus</taxon>
    </lineage>
</organism>
<dbReference type="PANTHER" id="PTHR30336:SF4">
    <property type="entry name" value="ENVELOPE BIOGENESIS FACTOR ELYC"/>
    <property type="match status" value="1"/>
</dbReference>
<name>A0ABT9FU35_9BACL</name>
<comment type="caution">
    <text evidence="3">The sequence shown here is derived from an EMBL/GenBank/DDBJ whole genome shotgun (WGS) entry which is preliminary data.</text>
</comment>
<reference evidence="3 4" key="1">
    <citation type="submission" date="2022-10" db="EMBL/GenBank/DDBJ databases">
        <title>Paenibacillus description and whole genome data of maize root bacterial community.</title>
        <authorList>
            <person name="Marton D."/>
            <person name="Farkas M."/>
            <person name="Cserhati M."/>
        </authorList>
    </citation>
    <scope>NUCLEOTIDE SEQUENCE [LARGE SCALE GENOMIC DNA]</scope>
    <source>
        <strain evidence="3 4">P96</strain>
    </source>
</reference>
<feature type="domain" description="DUF218" evidence="2">
    <location>
        <begin position="78"/>
        <end position="244"/>
    </location>
</feature>
<keyword evidence="1" id="KW-0812">Transmembrane</keyword>
<evidence type="ECO:0000259" key="2">
    <source>
        <dbReference type="Pfam" id="PF02698"/>
    </source>
</evidence>
<protein>
    <submittedName>
        <fullName evidence="3">YdcF family protein</fullName>
    </submittedName>
</protein>
<dbReference type="InterPro" id="IPR003848">
    <property type="entry name" value="DUF218"/>
</dbReference>
<dbReference type="Proteomes" id="UP001241848">
    <property type="component" value="Unassembled WGS sequence"/>
</dbReference>
<keyword evidence="4" id="KW-1185">Reference proteome</keyword>
<dbReference type="EMBL" id="JAPCKK010000018">
    <property type="protein sequence ID" value="MDP4098256.1"/>
    <property type="molecule type" value="Genomic_DNA"/>
</dbReference>
<dbReference type="PANTHER" id="PTHR30336">
    <property type="entry name" value="INNER MEMBRANE PROTEIN, PROBABLE PERMEASE"/>
    <property type="match status" value="1"/>
</dbReference>
<evidence type="ECO:0000313" key="3">
    <source>
        <dbReference type="EMBL" id="MDP4098256.1"/>
    </source>
</evidence>
<feature type="transmembrane region" description="Helical" evidence="1">
    <location>
        <begin position="37"/>
        <end position="58"/>
    </location>
</feature>